<evidence type="ECO:0000256" key="3">
    <source>
        <dbReference type="ARBA" id="ARBA00022691"/>
    </source>
</evidence>
<dbReference type="Gene3D" id="3.20.20.70">
    <property type="entry name" value="Aldolase class I"/>
    <property type="match status" value="1"/>
</dbReference>
<protein>
    <submittedName>
        <fullName evidence="9">Anaerobic sulfatase maturase</fullName>
    </submittedName>
</protein>
<evidence type="ECO:0000256" key="1">
    <source>
        <dbReference type="ARBA" id="ARBA00001966"/>
    </source>
</evidence>
<dbReference type="GO" id="GO:0051539">
    <property type="term" value="F:4 iron, 4 sulfur cluster binding"/>
    <property type="evidence" value="ECO:0007669"/>
    <property type="project" value="UniProtKB-KW"/>
</dbReference>
<evidence type="ECO:0000256" key="4">
    <source>
        <dbReference type="ARBA" id="ARBA00022723"/>
    </source>
</evidence>
<dbReference type="GO" id="GO:0046872">
    <property type="term" value="F:metal ion binding"/>
    <property type="evidence" value="ECO:0007669"/>
    <property type="project" value="UniProtKB-KW"/>
</dbReference>
<keyword evidence="2" id="KW-0004">4Fe-4S</keyword>
<dbReference type="OrthoDB" id="9782387at2"/>
<reference evidence="9 10" key="1">
    <citation type="journal article" date="2016" name="Int. J. Syst. Evol. Microbiol.">
        <title>Paraphotobacterium marinum gen. nov., sp. nov., a member of the family Vibrionaceae, isolated from surface seawater.</title>
        <authorList>
            <person name="Huang Z."/>
            <person name="Dong C."/>
            <person name="Shao Z."/>
        </authorList>
    </citation>
    <scope>NUCLEOTIDE SEQUENCE [LARGE SCALE GENOMIC DNA]</scope>
    <source>
        <strain evidence="9 10">NSCS20N07D</strain>
    </source>
</reference>
<evidence type="ECO:0000256" key="6">
    <source>
        <dbReference type="ARBA" id="ARBA00023014"/>
    </source>
</evidence>
<dbReference type="InterPro" id="IPR023885">
    <property type="entry name" value="4Fe4S-binding_SPASM_dom"/>
</dbReference>
<accession>A0A220VE06</accession>
<organism evidence="9 10">
    <name type="scientific">Paraphotobacterium marinum</name>
    <dbReference type="NCBI Taxonomy" id="1755811"/>
    <lineage>
        <taxon>Bacteria</taxon>
        <taxon>Pseudomonadati</taxon>
        <taxon>Pseudomonadota</taxon>
        <taxon>Gammaproteobacteria</taxon>
        <taxon>Vibrionales</taxon>
        <taxon>Vibrionaceae</taxon>
        <taxon>Paraphotobacterium</taxon>
    </lineage>
</organism>
<dbReference type="InterPro" id="IPR023867">
    <property type="entry name" value="Sulphatase_maturase_rSAM"/>
</dbReference>
<dbReference type="InterPro" id="IPR047207">
    <property type="entry name" value="SPASM_anSME"/>
</dbReference>
<dbReference type="NCBIfam" id="TIGR04085">
    <property type="entry name" value="rSAM_more_4Fe4S"/>
    <property type="match status" value="1"/>
</dbReference>
<evidence type="ECO:0000313" key="10">
    <source>
        <dbReference type="Proteomes" id="UP000242175"/>
    </source>
</evidence>
<dbReference type="PROSITE" id="PS51918">
    <property type="entry name" value="RADICAL_SAM"/>
    <property type="match status" value="1"/>
</dbReference>
<dbReference type="Pfam" id="PF04055">
    <property type="entry name" value="Radical_SAM"/>
    <property type="match status" value="1"/>
</dbReference>
<sequence>MVKGLTKDTVLLPNIPLKTAQKDNSVKPKYKRRFHVMAKPGGAKCNIDCKYCFYLHKEKLLHQPKQPKMDYDLLEKYIVDYINSQDNQNIVFSWQGGEPTLLGIDYFRKIIFFQEKHKPTGKNIYNDLQTNGVLINDEWCKFLSENNFLVGLSIDGPEKIHDYYRISKSGKPTFKKVMQAISKLNKFNIKFNALVTVNNFNVKYPLDIYRFLVNDLGITYIQFTPCVEPKQFKEEAPQFSSDPNVPKIGSDESLPGHPMSIVTNWSVNPDDWGFFLKTIFTEWINNDLGTVLVNLFESALAQIMGKPSQICVMSEFCGKALAIEHNGDLYSCDHFVYDEYKLGNIKSHKLADMALSVRQEAFGMSKRESLPVFCRKCPHLKLCWGECPKNRIIRTPDGELGLNYLCSGFRDFFEYSTPILKGLAHILQTHKS</sequence>
<dbReference type="RefSeq" id="WP_089073072.1">
    <property type="nucleotide sequence ID" value="NZ_CBCSAM010000010.1"/>
</dbReference>
<dbReference type="EMBL" id="CP022355">
    <property type="protein sequence ID" value="ASK78163.1"/>
    <property type="molecule type" value="Genomic_DNA"/>
</dbReference>
<feature type="domain" description="Radical SAM core" evidence="8">
    <location>
        <begin position="28"/>
        <end position="255"/>
    </location>
</feature>
<name>A0A220VE06_9GAMM</name>
<evidence type="ECO:0000256" key="7">
    <source>
        <dbReference type="ARBA" id="ARBA00023601"/>
    </source>
</evidence>
<keyword evidence="3" id="KW-0949">S-adenosyl-L-methionine</keyword>
<keyword evidence="4" id="KW-0479">Metal-binding</keyword>
<evidence type="ECO:0000259" key="8">
    <source>
        <dbReference type="PROSITE" id="PS51918"/>
    </source>
</evidence>
<evidence type="ECO:0000256" key="2">
    <source>
        <dbReference type="ARBA" id="ARBA00022485"/>
    </source>
</evidence>
<dbReference type="GO" id="GO:0016491">
    <property type="term" value="F:oxidoreductase activity"/>
    <property type="evidence" value="ECO:0007669"/>
    <property type="project" value="InterPro"/>
</dbReference>
<dbReference type="Pfam" id="PF13186">
    <property type="entry name" value="SPASM"/>
    <property type="match status" value="1"/>
</dbReference>
<dbReference type="PANTHER" id="PTHR43273">
    <property type="entry name" value="ANAEROBIC SULFATASE-MATURATING ENZYME HOMOLOG ASLB-RELATED"/>
    <property type="match status" value="1"/>
</dbReference>
<evidence type="ECO:0000256" key="5">
    <source>
        <dbReference type="ARBA" id="ARBA00023004"/>
    </source>
</evidence>
<dbReference type="SFLD" id="SFLDG01384">
    <property type="entry name" value="thioether_bond_formation_requi"/>
    <property type="match status" value="1"/>
</dbReference>
<dbReference type="PANTHER" id="PTHR43273:SF3">
    <property type="entry name" value="ANAEROBIC SULFATASE-MATURATING ENZYME HOMOLOG ASLB-RELATED"/>
    <property type="match status" value="1"/>
</dbReference>
<proteinExistence type="inferred from homology"/>
<dbReference type="NCBIfam" id="TIGR03942">
    <property type="entry name" value="sulfatase_rSAM"/>
    <property type="match status" value="1"/>
</dbReference>
<dbReference type="CDD" id="cd01335">
    <property type="entry name" value="Radical_SAM"/>
    <property type="match status" value="1"/>
</dbReference>
<keyword evidence="6" id="KW-0411">Iron-sulfur</keyword>
<dbReference type="SFLD" id="SFLDG01072">
    <property type="entry name" value="dehydrogenase_like"/>
    <property type="match status" value="1"/>
</dbReference>
<dbReference type="InterPro" id="IPR034491">
    <property type="entry name" value="Anaerob_Ser_sulfatase-maturase"/>
</dbReference>
<dbReference type="InterPro" id="IPR007197">
    <property type="entry name" value="rSAM"/>
</dbReference>
<keyword evidence="10" id="KW-1185">Reference proteome</keyword>
<keyword evidence="5" id="KW-0408">Iron</keyword>
<dbReference type="SFLD" id="SFLDS00029">
    <property type="entry name" value="Radical_SAM"/>
    <property type="match status" value="1"/>
</dbReference>
<dbReference type="SFLD" id="SFLDG01067">
    <property type="entry name" value="SPASM/twitch_domain_containing"/>
    <property type="match status" value="1"/>
</dbReference>
<dbReference type="AlphaFoldDB" id="A0A220VE06"/>
<dbReference type="CDD" id="cd21120">
    <property type="entry name" value="SPASM_anSME"/>
    <property type="match status" value="1"/>
</dbReference>
<dbReference type="InterPro" id="IPR013785">
    <property type="entry name" value="Aldolase_TIM"/>
</dbReference>
<dbReference type="InterPro" id="IPR058240">
    <property type="entry name" value="rSAM_sf"/>
</dbReference>
<comment type="cofactor">
    <cofactor evidence="1">
        <name>[4Fe-4S] cluster</name>
        <dbReference type="ChEBI" id="CHEBI:49883"/>
    </cofactor>
</comment>
<gene>
    <name evidence="9" type="ORF">CF386_03505</name>
</gene>
<dbReference type="KEGG" id="pmai:CF386_03505"/>
<dbReference type="SFLD" id="SFLDG01386">
    <property type="entry name" value="main_SPASM_domain-containing"/>
    <property type="match status" value="1"/>
</dbReference>
<evidence type="ECO:0000313" key="9">
    <source>
        <dbReference type="EMBL" id="ASK78163.1"/>
    </source>
</evidence>
<dbReference type="SUPFAM" id="SSF102114">
    <property type="entry name" value="Radical SAM enzymes"/>
    <property type="match status" value="1"/>
</dbReference>
<dbReference type="Proteomes" id="UP000242175">
    <property type="component" value="Chromosome large"/>
</dbReference>
<comment type="similarity">
    <text evidence="7">Belongs to the radical SAM superfamily. Anaerobic sulfatase-maturating enzyme family.</text>
</comment>
<dbReference type="SFLD" id="SFLDF00285">
    <property type="entry name" value="anaerobic_Ser-type_sulfatase-m"/>
    <property type="match status" value="1"/>
</dbReference>